<dbReference type="InterPro" id="IPR033985">
    <property type="entry name" value="SusD-like_N"/>
</dbReference>
<evidence type="ECO:0000313" key="9">
    <source>
        <dbReference type="EMBL" id="MFD2967233.1"/>
    </source>
</evidence>
<proteinExistence type="inferred from homology"/>
<evidence type="ECO:0000256" key="6">
    <source>
        <dbReference type="SAM" id="SignalP"/>
    </source>
</evidence>
<organism evidence="9 10">
    <name type="scientific">Sphingobacterium bambusae</name>
    <dbReference type="NCBI Taxonomy" id="662858"/>
    <lineage>
        <taxon>Bacteria</taxon>
        <taxon>Pseudomonadati</taxon>
        <taxon>Bacteroidota</taxon>
        <taxon>Sphingobacteriia</taxon>
        <taxon>Sphingobacteriales</taxon>
        <taxon>Sphingobacteriaceae</taxon>
        <taxon>Sphingobacterium</taxon>
    </lineage>
</organism>
<protein>
    <submittedName>
        <fullName evidence="9">RagB/SusD family nutrient uptake outer membrane protein</fullName>
    </submittedName>
</protein>
<comment type="subcellular location">
    <subcellularLocation>
        <location evidence="1">Cell outer membrane</location>
    </subcellularLocation>
</comment>
<dbReference type="Proteomes" id="UP001597525">
    <property type="component" value="Unassembled WGS sequence"/>
</dbReference>
<dbReference type="Pfam" id="PF14322">
    <property type="entry name" value="SusD-like_3"/>
    <property type="match status" value="1"/>
</dbReference>
<evidence type="ECO:0000256" key="3">
    <source>
        <dbReference type="ARBA" id="ARBA00022729"/>
    </source>
</evidence>
<name>A0ABW6BF69_9SPHI</name>
<accession>A0ABW6BF69</accession>
<evidence type="ECO:0000256" key="5">
    <source>
        <dbReference type="ARBA" id="ARBA00023237"/>
    </source>
</evidence>
<dbReference type="SUPFAM" id="SSF48452">
    <property type="entry name" value="TPR-like"/>
    <property type="match status" value="1"/>
</dbReference>
<keyword evidence="5" id="KW-0998">Cell outer membrane</keyword>
<dbReference type="Gene3D" id="1.25.40.390">
    <property type="match status" value="1"/>
</dbReference>
<keyword evidence="3 6" id="KW-0732">Signal</keyword>
<evidence type="ECO:0000256" key="1">
    <source>
        <dbReference type="ARBA" id="ARBA00004442"/>
    </source>
</evidence>
<reference evidence="10" key="1">
    <citation type="journal article" date="2019" name="Int. J. Syst. Evol. Microbiol.">
        <title>The Global Catalogue of Microorganisms (GCM) 10K type strain sequencing project: providing services to taxonomists for standard genome sequencing and annotation.</title>
        <authorList>
            <consortium name="The Broad Institute Genomics Platform"/>
            <consortium name="The Broad Institute Genome Sequencing Center for Infectious Disease"/>
            <person name="Wu L."/>
            <person name="Ma J."/>
        </authorList>
    </citation>
    <scope>NUCLEOTIDE SEQUENCE [LARGE SCALE GENOMIC DNA]</scope>
    <source>
        <strain evidence="10">KCTC 22814</strain>
    </source>
</reference>
<dbReference type="EMBL" id="JBHUPB010000005">
    <property type="protein sequence ID" value="MFD2967233.1"/>
    <property type="molecule type" value="Genomic_DNA"/>
</dbReference>
<comment type="similarity">
    <text evidence="2">Belongs to the SusD family.</text>
</comment>
<evidence type="ECO:0000259" key="8">
    <source>
        <dbReference type="Pfam" id="PF14322"/>
    </source>
</evidence>
<evidence type="ECO:0000256" key="2">
    <source>
        <dbReference type="ARBA" id="ARBA00006275"/>
    </source>
</evidence>
<feature type="chain" id="PRO_5045183461" evidence="6">
    <location>
        <begin position="29"/>
        <end position="644"/>
    </location>
</feature>
<dbReference type="Pfam" id="PF07980">
    <property type="entry name" value="SusD_RagB"/>
    <property type="match status" value="1"/>
</dbReference>
<evidence type="ECO:0000259" key="7">
    <source>
        <dbReference type="Pfam" id="PF07980"/>
    </source>
</evidence>
<feature type="domain" description="RagB/SusD" evidence="7">
    <location>
        <begin position="349"/>
        <end position="644"/>
    </location>
</feature>
<evidence type="ECO:0000313" key="10">
    <source>
        <dbReference type="Proteomes" id="UP001597525"/>
    </source>
</evidence>
<keyword evidence="4" id="KW-0472">Membrane</keyword>
<dbReference type="InterPro" id="IPR011990">
    <property type="entry name" value="TPR-like_helical_dom_sf"/>
</dbReference>
<dbReference type="InterPro" id="IPR012944">
    <property type="entry name" value="SusD_RagB_dom"/>
</dbReference>
<feature type="signal peptide" evidence="6">
    <location>
        <begin position="1"/>
        <end position="28"/>
    </location>
</feature>
<comment type="caution">
    <text evidence="9">The sequence shown here is derived from an EMBL/GenBank/DDBJ whole genome shotgun (WGS) entry which is preliminary data.</text>
</comment>
<evidence type="ECO:0000256" key="4">
    <source>
        <dbReference type="ARBA" id="ARBA00023136"/>
    </source>
</evidence>
<keyword evidence="10" id="KW-1185">Reference proteome</keyword>
<gene>
    <name evidence="9" type="ORF">ACFS7Y_07535</name>
</gene>
<sequence>MKKNIKPYQSRRLYALAAAIFVCLGVSCTNSLDIVPDNVATIDHAFANTVEAEKYLFTCYSYLPRSGSTQGNVGLLAGDELWIPDYRQYFQAAPWTVIARGLQNSGEPAANYWDGMQEGKDLFEALRHCNIFIENVSNTEKVRDLQVDRRARWLAEVKFLKAYYHFYLLRMYGPIPIVDENIPISAAPEAVRIKRRPVDECVDYIVALLDESYSSLPAIINNRNDELGRITRPINRAVKAKLLLMAASPLFNGNPDYASFANTDGELLFPAAASMEKWERAADAAKEAIDESEAAGHKLYYYRTPEFEMTDTSMIQMSIRGAVTERWNDEVVWGLSNSRAGTLQRAAQPLLHADMGVNSAYASLAPTLKVVQQFYSDHGVPIEEDKTRDFSQIDQLRIATSAERVNFEERYETARLNYDRENRFYASVGFDGGKWLTADLPTRRDYEAYTVKAKVGQISAGATFGLYSETGYYSKKLVNWESRFAANASIREYPWPEIRLADVYLMYAEALNEFAGPVAEVHQYLDLIRARAGLKGVQESWQQYSTNPAKPTTKEGMRAIIRRERLIEMAFEGSRFWDLRRWKEAARELNGPIRGWDINQKDAIAYYQVRTIFQQRFIAPRDYFWPIRLSEMTVNVNLVQNPGW</sequence>
<feature type="domain" description="SusD-like N-terminal" evidence="8">
    <location>
        <begin position="123"/>
        <end position="222"/>
    </location>
</feature>
<dbReference type="PROSITE" id="PS51257">
    <property type="entry name" value="PROKAR_LIPOPROTEIN"/>
    <property type="match status" value="1"/>
</dbReference>
<dbReference type="RefSeq" id="WP_320185078.1">
    <property type="nucleotide sequence ID" value="NZ_CP138332.1"/>
</dbReference>